<comment type="caution">
    <text evidence="8">The sequence shown here is derived from an EMBL/GenBank/DDBJ whole genome shotgun (WGS) entry which is preliminary data.</text>
</comment>
<dbReference type="Proteomes" id="UP000019140">
    <property type="component" value="Unassembled WGS sequence"/>
</dbReference>
<dbReference type="GO" id="GO:0005737">
    <property type="term" value="C:cytoplasm"/>
    <property type="evidence" value="ECO:0007669"/>
    <property type="project" value="TreeGrafter"/>
</dbReference>
<comment type="catalytic activity">
    <reaction evidence="6">
        <text>GTP + H2O = GDP + phosphate + H(+)</text>
        <dbReference type="Rhea" id="RHEA:19669"/>
        <dbReference type="ChEBI" id="CHEBI:15377"/>
        <dbReference type="ChEBI" id="CHEBI:15378"/>
        <dbReference type="ChEBI" id="CHEBI:37565"/>
        <dbReference type="ChEBI" id="CHEBI:43474"/>
        <dbReference type="ChEBI" id="CHEBI:58189"/>
    </reaction>
    <physiologicalReaction direction="left-to-right" evidence="6">
        <dbReference type="Rhea" id="RHEA:19670"/>
    </physiologicalReaction>
</comment>
<evidence type="ECO:0000256" key="1">
    <source>
        <dbReference type="ARBA" id="ARBA00022741"/>
    </source>
</evidence>
<dbReference type="EMBL" id="AZHX01001646">
    <property type="protein sequence ID" value="ETX01214.1"/>
    <property type="molecule type" value="Genomic_DNA"/>
</dbReference>
<reference evidence="8 9" key="1">
    <citation type="journal article" date="2014" name="Nature">
        <title>An environmental bacterial taxon with a large and distinct metabolic repertoire.</title>
        <authorList>
            <person name="Wilson M.C."/>
            <person name="Mori T."/>
            <person name="Ruckert C."/>
            <person name="Uria A.R."/>
            <person name="Helf M.J."/>
            <person name="Takada K."/>
            <person name="Gernert C."/>
            <person name="Steffens U.A."/>
            <person name="Heycke N."/>
            <person name="Schmitt S."/>
            <person name="Rinke C."/>
            <person name="Helfrich E.J."/>
            <person name="Brachmann A.O."/>
            <person name="Gurgui C."/>
            <person name="Wakimoto T."/>
            <person name="Kracht M."/>
            <person name="Crusemann M."/>
            <person name="Hentschel U."/>
            <person name="Abe I."/>
            <person name="Matsunaga S."/>
            <person name="Kalinowski J."/>
            <person name="Takeyama H."/>
            <person name="Piel J."/>
        </authorList>
    </citation>
    <scope>NUCLEOTIDE SEQUENCE [LARGE SCALE GENOMIC DNA]</scope>
    <source>
        <strain evidence="9">TSY2</strain>
    </source>
</reference>
<feature type="domain" description="CobW C-terminal" evidence="7">
    <location>
        <begin position="225"/>
        <end position="313"/>
    </location>
</feature>
<dbReference type="InterPro" id="IPR051316">
    <property type="entry name" value="Zinc-reg_GTPase_activator"/>
</dbReference>
<dbReference type="PANTHER" id="PTHR13748">
    <property type="entry name" value="COBW-RELATED"/>
    <property type="match status" value="1"/>
</dbReference>
<evidence type="ECO:0000313" key="8">
    <source>
        <dbReference type="EMBL" id="ETX01214.1"/>
    </source>
</evidence>
<keyword evidence="3" id="KW-0143">Chaperone</keyword>
<name>W4LT35_9BACT</name>
<dbReference type="InterPro" id="IPR011629">
    <property type="entry name" value="CobW-like_C"/>
</dbReference>
<dbReference type="CDD" id="cd03112">
    <property type="entry name" value="CobW-like"/>
    <property type="match status" value="1"/>
</dbReference>
<dbReference type="SMART" id="SM00833">
    <property type="entry name" value="CobW_C"/>
    <property type="match status" value="1"/>
</dbReference>
<comment type="similarity">
    <text evidence="4">Belongs to the SIMIBI class G3E GTPase family. ZNG1 subfamily.</text>
</comment>
<protein>
    <recommendedName>
        <fullName evidence="7">CobW C-terminal domain-containing protein</fullName>
    </recommendedName>
</protein>
<evidence type="ECO:0000256" key="6">
    <source>
        <dbReference type="ARBA" id="ARBA00049117"/>
    </source>
</evidence>
<comment type="function">
    <text evidence="5">Zinc chaperone that directly transfers zinc cofactor to target proteins, thereby activating them. Zinc is transferred from the CXCC motif in the GTPase domain to the zinc binding site in target proteins in a process requiring GTP hydrolysis.</text>
</comment>
<evidence type="ECO:0000256" key="2">
    <source>
        <dbReference type="ARBA" id="ARBA00022801"/>
    </source>
</evidence>
<dbReference type="PANTHER" id="PTHR13748:SF62">
    <property type="entry name" value="COBW DOMAIN-CONTAINING PROTEIN"/>
    <property type="match status" value="1"/>
</dbReference>
<sequence>MAPHRSPSVLPVTVIGGYLGAGKTTLLNRLLRAHDGRRIAVLVNDFGEINIDAALIENRDGRTIGLANGCVCCSIADDLGGALDRVAALSPAVDQVYIETSGVADPARVSAYARTWPGYCLAGVLVLANVTRVRQQAGDKYIGATVTRQLRGADAIALSHIDLLPPESGAAEEMAQWLRSLAPQARIVPLVADLPLDVLAVERVPIADSSLRVDADGVHEPGSDVQTVTFQRREPLDLARLRCFLDTLDPEVVRAKGFILGVNEPKTALLLQFAGDTWSLVPAPPSADVPIRTTIVFHIVGGEAYAQRLRTALESL</sequence>
<keyword evidence="9" id="KW-1185">Reference proteome</keyword>
<dbReference type="GO" id="GO:0000166">
    <property type="term" value="F:nucleotide binding"/>
    <property type="evidence" value="ECO:0007669"/>
    <property type="project" value="UniProtKB-KW"/>
</dbReference>
<evidence type="ECO:0000256" key="3">
    <source>
        <dbReference type="ARBA" id="ARBA00023186"/>
    </source>
</evidence>
<evidence type="ECO:0000256" key="4">
    <source>
        <dbReference type="ARBA" id="ARBA00034320"/>
    </source>
</evidence>
<dbReference type="AlphaFoldDB" id="W4LT35"/>
<gene>
    <name evidence="8" type="ORF">ETSY2_37650</name>
</gene>
<dbReference type="SUPFAM" id="SSF90002">
    <property type="entry name" value="Hypothetical protein YjiA, C-terminal domain"/>
    <property type="match status" value="1"/>
</dbReference>
<evidence type="ECO:0000313" key="9">
    <source>
        <dbReference type="Proteomes" id="UP000019140"/>
    </source>
</evidence>
<dbReference type="SUPFAM" id="SSF52540">
    <property type="entry name" value="P-loop containing nucleoside triphosphate hydrolases"/>
    <property type="match status" value="1"/>
</dbReference>
<dbReference type="PATRIC" id="fig|1429439.4.peg.6352"/>
<dbReference type="HOGENOM" id="CLU_017452_1_1_7"/>
<evidence type="ECO:0000259" key="7">
    <source>
        <dbReference type="SMART" id="SM00833"/>
    </source>
</evidence>
<organism evidence="8 9">
    <name type="scientific">Candidatus Entotheonella gemina</name>
    <dbReference type="NCBI Taxonomy" id="1429439"/>
    <lineage>
        <taxon>Bacteria</taxon>
        <taxon>Pseudomonadati</taxon>
        <taxon>Nitrospinota/Tectimicrobiota group</taxon>
        <taxon>Candidatus Tectimicrobiota</taxon>
        <taxon>Candidatus Entotheonellia</taxon>
        <taxon>Candidatus Entotheonellales</taxon>
        <taxon>Candidatus Entotheonellaceae</taxon>
        <taxon>Candidatus Entotheonella</taxon>
    </lineage>
</organism>
<dbReference type="InterPro" id="IPR003495">
    <property type="entry name" value="CobW/HypB/UreG_nucleotide-bd"/>
</dbReference>
<keyword evidence="1" id="KW-0547">Nucleotide-binding</keyword>
<dbReference type="InterPro" id="IPR027417">
    <property type="entry name" value="P-loop_NTPase"/>
</dbReference>
<proteinExistence type="inferred from homology"/>
<dbReference type="Gene3D" id="3.30.1220.10">
    <property type="entry name" value="CobW-like, C-terminal domain"/>
    <property type="match status" value="1"/>
</dbReference>
<accession>W4LT35</accession>
<evidence type="ECO:0000256" key="5">
    <source>
        <dbReference type="ARBA" id="ARBA00045658"/>
    </source>
</evidence>
<dbReference type="Pfam" id="PF07683">
    <property type="entry name" value="CobW_C"/>
    <property type="match status" value="1"/>
</dbReference>
<dbReference type="Gene3D" id="3.40.50.300">
    <property type="entry name" value="P-loop containing nucleotide triphosphate hydrolases"/>
    <property type="match status" value="1"/>
</dbReference>
<dbReference type="Pfam" id="PF02492">
    <property type="entry name" value="cobW"/>
    <property type="match status" value="1"/>
</dbReference>
<dbReference type="InterPro" id="IPR036627">
    <property type="entry name" value="CobW-likC_sf"/>
</dbReference>
<dbReference type="GO" id="GO:0016787">
    <property type="term" value="F:hydrolase activity"/>
    <property type="evidence" value="ECO:0007669"/>
    <property type="project" value="UniProtKB-KW"/>
</dbReference>
<keyword evidence="2" id="KW-0378">Hydrolase</keyword>